<dbReference type="OrthoDB" id="202203at2759"/>
<comment type="similarity">
    <text evidence="1">Belongs to the FAD-dependent oxidoreductase family.</text>
</comment>
<keyword evidence="7" id="KW-1185">Reference proteome</keyword>
<gene>
    <name evidence="6" type="ORF">IWW39_001982</name>
</gene>
<dbReference type="InterPro" id="IPR036188">
    <property type="entry name" value="FAD/NAD-bd_sf"/>
</dbReference>
<dbReference type="GO" id="GO:0005737">
    <property type="term" value="C:cytoplasm"/>
    <property type="evidence" value="ECO:0007669"/>
    <property type="project" value="TreeGrafter"/>
</dbReference>
<proteinExistence type="inferred from homology"/>
<keyword evidence="3" id="KW-0274">FAD</keyword>
<evidence type="ECO:0000256" key="1">
    <source>
        <dbReference type="ARBA" id="ARBA00006442"/>
    </source>
</evidence>
<reference evidence="6" key="1">
    <citation type="submission" date="2022-07" db="EMBL/GenBank/DDBJ databases">
        <title>Phylogenomic reconstructions and comparative analyses of Kickxellomycotina fungi.</title>
        <authorList>
            <person name="Reynolds N.K."/>
            <person name="Stajich J.E."/>
            <person name="Barry K."/>
            <person name="Grigoriev I.V."/>
            <person name="Crous P."/>
            <person name="Smith M.E."/>
        </authorList>
    </citation>
    <scope>NUCLEOTIDE SEQUENCE</scope>
    <source>
        <strain evidence="6">CBS 109367</strain>
    </source>
</reference>
<dbReference type="GO" id="GO:0050660">
    <property type="term" value="F:flavin adenine dinucleotide binding"/>
    <property type="evidence" value="ECO:0007669"/>
    <property type="project" value="TreeGrafter"/>
</dbReference>
<dbReference type="InterPro" id="IPR023753">
    <property type="entry name" value="FAD/NAD-binding_dom"/>
</dbReference>
<sequence>MSAREIHVIVVGVSVAGIKVAKTLATFGKTGGYPNLRITLVDRNAYHYHALGAPRSIVDKEFGKKLIFPLSTLLTPHEADPYSPKHRFIHAELTSVSATNVILSDGQSLPFDYLVLSTGARNRLPANLRSSTLADAQEEAARMHDTVARAESILVVGGGAVGVEMAGEIGHAYPDKSVTLVHSGPRLLPLNFKPAISEGAVTKLKKVGVTVYLNEKISIPADTPFDCTIRPLTLTGVSGREYTSDLQILVTGTQLHTEYMESLESALGTPLRDARGALLVNKYLQLDSPQFTNIFVPGDVNNLPAGAKFALKAAEQAANVAQNLIALIKAPEAGKPAVLKPWDGSLMNLILVPIGRNMGVFQGMGLTLGNSWWGDVMARNMKGKDYFLSQKEKDFPPRKP</sequence>
<dbReference type="Pfam" id="PF07992">
    <property type="entry name" value="Pyr_redox_2"/>
    <property type="match status" value="1"/>
</dbReference>
<evidence type="ECO:0000313" key="7">
    <source>
        <dbReference type="Proteomes" id="UP001151516"/>
    </source>
</evidence>
<evidence type="ECO:0000259" key="5">
    <source>
        <dbReference type="Pfam" id="PF07992"/>
    </source>
</evidence>
<evidence type="ECO:0000256" key="4">
    <source>
        <dbReference type="ARBA" id="ARBA00023002"/>
    </source>
</evidence>
<dbReference type="SUPFAM" id="SSF51905">
    <property type="entry name" value="FAD/NAD(P)-binding domain"/>
    <property type="match status" value="2"/>
</dbReference>
<evidence type="ECO:0000313" key="6">
    <source>
        <dbReference type="EMBL" id="KAJ2688767.1"/>
    </source>
</evidence>
<evidence type="ECO:0000256" key="2">
    <source>
        <dbReference type="ARBA" id="ARBA00022630"/>
    </source>
</evidence>
<feature type="domain" description="FAD/NAD(P)-binding" evidence="5">
    <location>
        <begin position="7"/>
        <end position="312"/>
    </location>
</feature>
<comment type="caution">
    <text evidence="6">The sequence shown here is derived from an EMBL/GenBank/DDBJ whole genome shotgun (WGS) entry which is preliminary data.</text>
</comment>
<dbReference type="Gene3D" id="3.50.50.100">
    <property type="match status" value="1"/>
</dbReference>
<evidence type="ECO:0000256" key="3">
    <source>
        <dbReference type="ARBA" id="ARBA00022827"/>
    </source>
</evidence>
<dbReference type="GO" id="GO:0004174">
    <property type="term" value="F:electron-transferring-flavoprotein dehydrogenase activity"/>
    <property type="evidence" value="ECO:0007669"/>
    <property type="project" value="TreeGrafter"/>
</dbReference>
<organism evidence="6 7">
    <name type="scientific">Coemansia spiralis</name>
    <dbReference type="NCBI Taxonomy" id="417178"/>
    <lineage>
        <taxon>Eukaryota</taxon>
        <taxon>Fungi</taxon>
        <taxon>Fungi incertae sedis</taxon>
        <taxon>Zoopagomycota</taxon>
        <taxon>Kickxellomycotina</taxon>
        <taxon>Kickxellomycetes</taxon>
        <taxon>Kickxellales</taxon>
        <taxon>Kickxellaceae</taxon>
        <taxon>Coemansia</taxon>
    </lineage>
</organism>
<protein>
    <recommendedName>
        <fullName evidence="5">FAD/NAD(P)-binding domain-containing protein</fullName>
    </recommendedName>
</protein>
<dbReference type="PANTHER" id="PTHR43735">
    <property type="entry name" value="APOPTOSIS-INDUCING FACTOR 1"/>
    <property type="match status" value="1"/>
</dbReference>
<accession>A0A9W8GHU1</accession>
<dbReference type="EMBL" id="JANBTX010000039">
    <property type="protein sequence ID" value="KAJ2688767.1"/>
    <property type="molecule type" value="Genomic_DNA"/>
</dbReference>
<dbReference type="PANTHER" id="PTHR43735:SF3">
    <property type="entry name" value="FERROPTOSIS SUPPRESSOR PROTEIN 1"/>
    <property type="match status" value="1"/>
</dbReference>
<dbReference type="Proteomes" id="UP001151516">
    <property type="component" value="Unassembled WGS sequence"/>
</dbReference>
<dbReference type="PRINTS" id="PR00368">
    <property type="entry name" value="FADPNR"/>
</dbReference>
<dbReference type="PRINTS" id="PR00411">
    <property type="entry name" value="PNDRDTASEI"/>
</dbReference>
<keyword evidence="2" id="KW-0285">Flavoprotein</keyword>
<keyword evidence="4" id="KW-0560">Oxidoreductase</keyword>
<dbReference type="AlphaFoldDB" id="A0A9W8GHU1"/>
<name>A0A9W8GHU1_9FUNG</name>